<dbReference type="GO" id="GO:0051539">
    <property type="term" value="F:4 iron, 4 sulfur cluster binding"/>
    <property type="evidence" value="ECO:0007669"/>
    <property type="project" value="UniProtKB-KW"/>
</dbReference>
<keyword evidence="8" id="KW-1185">Reference proteome</keyword>
<keyword evidence="2" id="KW-0479">Metal-binding</keyword>
<name>A0A7S8EB47_9CHLR</name>
<keyword evidence="5" id="KW-0411">Iron-sulfur</keyword>
<dbReference type="EMBL" id="CP062983">
    <property type="protein sequence ID" value="QPC83672.1"/>
    <property type="molecule type" value="Genomic_DNA"/>
</dbReference>
<evidence type="ECO:0000256" key="4">
    <source>
        <dbReference type="ARBA" id="ARBA00023004"/>
    </source>
</evidence>
<accession>A0A7S8EB47</accession>
<dbReference type="Gene3D" id="3.50.50.60">
    <property type="entry name" value="FAD/NAD(P)-binding domain"/>
    <property type="match status" value="1"/>
</dbReference>
<dbReference type="GO" id="GO:0046872">
    <property type="term" value="F:metal ion binding"/>
    <property type="evidence" value="ECO:0007669"/>
    <property type="project" value="UniProtKB-KW"/>
</dbReference>
<evidence type="ECO:0000256" key="2">
    <source>
        <dbReference type="ARBA" id="ARBA00022723"/>
    </source>
</evidence>
<dbReference type="GO" id="GO:0016491">
    <property type="term" value="F:oxidoreductase activity"/>
    <property type="evidence" value="ECO:0007669"/>
    <property type="project" value="UniProtKB-KW"/>
</dbReference>
<dbReference type="SUPFAM" id="SSF51905">
    <property type="entry name" value="FAD/NAD(P)-binding domain"/>
    <property type="match status" value="1"/>
</dbReference>
<keyword evidence="1" id="KW-0004">4Fe-4S</keyword>
<keyword evidence="4" id="KW-0408">Iron</keyword>
<dbReference type="Pfam" id="PF12831">
    <property type="entry name" value="FAD_oxidored"/>
    <property type="match status" value="1"/>
</dbReference>
<evidence type="ECO:0000256" key="1">
    <source>
        <dbReference type="ARBA" id="ARBA00022485"/>
    </source>
</evidence>
<evidence type="ECO:0000313" key="8">
    <source>
        <dbReference type="Proteomes" id="UP000594468"/>
    </source>
</evidence>
<feature type="region of interest" description="Disordered" evidence="6">
    <location>
        <begin position="478"/>
        <end position="507"/>
    </location>
</feature>
<evidence type="ECO:0000256" key="3">
    <source>
        <dbReference type="ARBA" id="ARBA00023002"/>
    </source>
</evidence>
<dbReference type="PANTHER" id="PTHR43498">
    <property type="entry name" value="FERREDOXIN:COB-COM HETERODISULFIDE REDUCTASE SUBUNIT A"/>
    <property type="match status" value="1"/>
</dbReference>
<organism evidence="7 8">
    <name type="scientific">Phototrophicus methaneseepsis</name>
    <dbReference type="NCBI Taxonomy" id="2710758"/>
    <lineage>
        <taxon>Bacteria</taxon>
        <taxon>Bacillati</taxon>
        <taxon>Chloroflexota</taxon>
        <taxon>Candidatus Thermofontia</taxon>
        <taxon>Phototrophicales</taxon>
        <taxon>Phototrophicaceae</taxon>
        <taxon>Phototrophicus</taxon>
    </lineage>
</organism>
<dbReference type="Proteomes" id="UP000594468">
    <property type="component" value="Chromosome"/>
</dbReference>
<dbReference type="InterPro" id="IPR036188">
    <property type="entry name" value="FAD/NAD-bd_sf"/>
</dbReference>
<dbReference type="PANTHER" id="PTHR43498:SF1">
    <property type="entry name" value="COB--COM HETERODISULFIDE REDUCTASE IRON-SULFUR SUBUNIT A"/>
    <property type="match status" value="1"/>
</dbReference>
<proteinExistence type="predicted"/>
<reference evidence="7 8" key="1">
    <citation type="submission" date="2020-02" db="EMBL/GenBank/DDBJ databases">
        <authorList>
            <person name="Zheng R.K."/>
            <person name="Sun C.M."/>
        </authorList>
    </citation>
    <scope>NUCLEOTIDE SEQUENCE [LARGE SCALE GENOMIC DNA]</scope>
    <source>
        <strain evidence="8">rifampicinis</strain>
    </source>
</reference>
<gene>
    <name evidence="7" type="ORF">G4Y79_04625</name>
</gene>
<evidence type="ECO:0000256" key="5">
    <source>
        <dbReference type="ARBA" id="ARBA00023014"/>
    </source>
</evidence>
<evidence type="ECO:0000256" key="6">
    <source>
        <dbReference type="SAM" id="MobiDB-lite"/>
    </source>
</evidence>
<dbReference type="RefSeq" id="WP_195171736.1">
    <property type="nucleotide sequence ID" value="NZ_CP062983.1"/>
</dbReference>
<dbReference type="KEGG" id="pmet:G4Y79_04625"/>
<keyword evidence="3" id="KW-0560">Oxidoreductase</keyword>
<protein>
    <submittedName>
        <fullName evidence="7">FAD-dependent oxidoreductase</fullName>
    </submittedName>
</protein>
<dbReference type="InterPro" id="IPR039650">
    <property type="entry name" value="HdrA-like"/>
</dbReference>
<dbReference type="AlphaFoldDB" id="A0A7S8EB47"/>
<sequence>MNNFIIEKERTLPVDYEPDVLVAGAGPAGIGAAVAAARNGAKVLLVERYGFMGGNLTLAMVNPMFTFHDIQGNQVIRGVAGEIVDRLVELTVSRGHVTDLTFDNASMTPFDPEGMKLLLFEMVEEAGVELLLHSTVVDAHTDGNKVSAVIVENKSGRQVIRPKMVIDCSADADIVARVGAPFVMGRESDGAMQPVTLFFRMADVDIPGLKAWMKENRDQLKDSPTDEEIDSSEAVAFLGLNKLVKEAMERGEFPAEAAPRILFYELPRRGQIAINTTRLQGIDGTNVRDLTRAEIATRKQAWQIHRFLKAHVGGFEDAYILDTGVQVGIRETRHIVGDYKMTEEDVLRGRSFEDGIACGTFAIDIHPPEGEQQVFTGSGKSVYEIPYRSLIPQGYDNLLVAGRSISATHAAFGSARVMATSVGIGQGAGTAAALAIKNGQSTREVDIKQVRRLLVEQGQYLHGEGVTSSIDPKLRLEKIGGSGAAASHHNPFQNQADKQQDDAGEDS</sequence>
<evidence type="ECO:0000313" key="7">
    <source>
        <dbReference type="EMBL" id="QPC83672.1"/>
    </source>
</evidence>